<dbReference type="EMBL" id="JOKM01000018">
    <property type="protein sequence ID" value="KGB25555.1"/>
    <property type="molecule type" value="Genomic_DNA"/>
</dbReference>
<evidence type="ECO:0000313" key="1">
    <source>
        <dbReference type="EMBL" id="KGB25555.1"/>
    </source>
</evidence>
<dbReference type="Proteomes" id="UP000029448">
    <property type="component" value="Unassembled WGS sequence"/>
</dbReference>
<protein>
    <submittedName>
        <fullName evidence="1">Uncharacterized protein</fullName>
    </submittedName>
</protein>
<sequence>MHAFLLAWPWLARRDGNGVAQLGLGGPQGVGNGRFSCPGRSGNHKTDSAPFQPRPCFRRSALHHTAFQLPYCSPASKRLGKHGLGRHACPLCPVACSPSNSLALRERP</sequence>
<comment type="caution">
    <text evidence="1">The sequence shown here is derived from an EMBL/GenBank/DDBJ whole genome shotgun (WGS) entry which is preliminary data.</text>
</comment>
<keyword evidence="2" id="KW-1185">Reference proteome</keyword>
<accession>A0A094YU58</accession>
<name>A0A094YU58_9PROT</name>
<reference evidence="1 2" key="1">
    <citation type="submission" date="2014-06" db="EMBL/GenBank/DDBJ databases">
        <title>Functional and comparative genomic analyses of the Drosophila gut microbiota identify candidate symbiosis factors.</title>
        <authorList>
            <person name="Newell P.D."/>
            <person name="Chaston J.M."/>
            <person name="Douglas A.E."/>
        </authorList>
    </citation>
    <scope>NUCLEOTIDE SEQUENCE [LARGE SCALE GENOMIC DNA]</scope>
    <source>
        <strain evidence="1 2">DmCS_006</strain>
    </source>
</reference>
<proteinExistence type="predicted"/>
<organism evidence="1 2">
    <name type="scientific">Acetobacter tropicalis</name>
    <dbReference type="NCBI Taxonomy" id="104102"/>
    <lineage>
        <taxon>Bacteria</taxon>
        <taxon>Pseudomonadati</taxon>
        <taxon>Pseudomonadota</taxon>
        <taxon>Alphaproteobacteria</taxon>
        <taxon>Acetobacterales</taxon>
        <taxon>Acetobacteraceae</taxon>
        <taxon>Acetobacter</taxon>
    </lineage>
</organism>
<dbReference type="AlphaFoldDB" id="A0A094YU58"/>
<dbReference type="STRING" id="104102.AtDm6_0750"/>
<gene>
    <name evidence="1" type="ORF">AtDm6_0750</name>
</gene>
<evidence type="ECO:0000313" key="2">
    <source>
        <dbReference type="Proteomes" id="UP000029448"/>
    </source>
</evidence>